<protein>
    <submittedName>
        <fullName evidence="2">Uncharacterized protein</fullName>
    </submittedName>
</protein>
<reference evidence="2" key="1">
    <citation type="submission" date="2023-06" db="EMBL/GenBank/DDBJ databases">
        <authorList>
            <person name="Kurt Z."/>
        </authorList>
    </citation>
    <scope>NUCLEOTIDE SEQUENCE</scope>
</reference>
<evidence type="ECO:0000313" key="4">
    <source>
        <dbReference type="Proteomes" id="UP001642409"/>
    </source>
</evidence>
<comment type="caution">
    <text evidence="2">The sequence shown here is derived from an EMBL/GenBank/DDBJ whole genome shotgun (WGS) entry which is preliminary data.</text>
</comment>
<reference evidence="3 4" key="2">
    <citation type="submission" date="2024-07" db="EMBL/GenBank/DDBJ databases">
        <authorList>
            <person name="Akdeniz Z."/>
        </authorList>
    </citation>
    <scope>NUCLEOTIDE SEQUENCE [LARGE SCALE GENOMIC DNA]</scope>
</reference>
<keyword evidence="4" id="KW-1185">Reference proteome</keyword>
<keyword evidence="1" id="KW-0472">Membrane</keyword>
<evidence type="ECO:0000313" key="3">
    <source>
        <dbReference type="EMBL" id="CAL6002280.1"/>
    </source>
</evidence>
<dbReference type="EMBL" id="CATOUU010001185">
    <property type="protein sequence ID" value="CAI9978442.1"/>
    <property type="molecule type" value="Genomic_DNA"/>
</dbReference>
<proteinExistence type="predicted"/>
<evidence type="ECO:0000313" key="2">
    <source>
        <dbReference type="EMBL" id="CAI9978442.1"/>
    </source>
</evidence>
<dbReference type="AlphaFoldDB" id="A0AA86RKP7"/>
<gene>
    <name evidence="3" type="ORF">HINF_LOCUS17843</name>
    <name evidence="2" type="ORF">HINF_LOCUS66087</name>
</gene>
<keyword evidence="1" id="KW-1133">Transmembrane helix</keyword>
<dbReference type="Proteomes" id="UP001642409">
    <property type="component" value="Unassembled WGS sequence"/>
</dbReference>
<name>A0AA86RKP7_9EUKA</name>
<sequence>MIAFLLSTQLNCFTDNTLVVLSKQSRQPTFTAQLLTLKTKDYVVCQSLLGSSFTISLYFGAFIYTYPSSQTLSGSISLTFPCTDVNHCDAAFLATSASFKLTFPDTNTIVEDAISVFKIDKYNRLNCLTNPMISYTAATNSLQIKATTGACEVQIRQNTNAVVKLLVYPDFVIQKSFPLTTVTQLSHLFVNMVFNCDTDFTGSEKRICQRIMQTFQESYNNKAELTVSLPAIVPGPDALYDRESVFSLFTVITAISSSFANQFDCFTTSQQAVLFVKQIRMTNVLNASSVNCIQPFSTFIGDADRTVIMVRITDTDKSFVEFKFNYYSQVVRVTSQWLECINDILGEQHCLDSIQKGIKMKAPQGIISREFMKGDVLVKQVQNAIQPRPASRLSANATLNQTHVCMSTTNFGDPNEITKVQIDLVIGEPRFQPTQHTEKLTLRGQMLFPGSNKIQWQIGQYCYQISLTEQQKAFYNKMYTNQNHITGTVIFLASNLPIDKVTMQSNVQNGNYMYILSAILIAASVVWYFISIRDLRR</sequence>
<keyword evidence="1" id="KW-0812">Transmembrane</keyword>
<dbReference type="EMBL" id="CAXDID020000045">
    <property type="protein sequence ID" value="CAL6002280.1"/>
    <property type="molecule type" value="Genomic_DNA"/>
</dbReference>
<organism evidence="2">
    <name type="scientific">Hexamita inflata</name>
    <dbReference type="NCBI Taxonomy" id="28002"/>
    <lineage>
        <taxon>Eukaryota</taxon>
        <taxon>Metamonada</taxon>
        <taxon>Diplomonadida</taxon>
        <taxon>Hexamitidae</taxon>
        <taxon>Hexamitinae</taxon>
        <taxon>Hexamita</taxon>
    </lineage>
</organism>
<evidence type="ECO:0000256" key="1">
    <source>
        <dbReference type="SAM" id="Phobius"/>
    </source>
</evidence>
<feature type="transmembrane region" description="Helical" evidence="1">
    <location>
        <begin position="512"/>
        <end position="530"/>
    </location>
</feature>
<accession>A0AA86RKP7</accession>